<comment type="caution">
    <text evidence="3">The sequence shown here is derived from an EMBL/GenBank/DDBJ whole genome shotgun (WGS) entry which is preliminary data.</text>
</comment>
<evidence type="ECO:0000259" key="2">
    <source>
        <dbReference type="Pfam" id="PF02953"/>
    </source>
</evidence>
<comment type="subunit">
    <text evidence="1">Heterohexamer.</text>
</comment>
<keyword evidence="1" id="KW-0472">Membrane</keyword>
<gene>
    <name evidence="4" type="ORF">L9F63_014593</name>
    <name evidence="3" type="ORF">L9F63_025035</name>
</gene>
<dbReference type="EMBL" id="JASPKZ010003083">
    <property type="protein sequence ID" value="KAJ9593952.1"/>
    <property type="molecule type" value="Genomic_DNA"/>
</dbReference>
<dbReference type="EMBL" id="JASPKZ010009011">
    <property type="protein sequence ID" value="KAJ9578098.1"/>
    <property type="molecule type" value="Genomic_DNA"/>
</dbReference>
<dbReference type="GO" id="GO:0015031">
    <property type="term" value="P:protein transport"/>
    <property type="evidence" value="ECO:0007669"/>
    <property type="project" value="UniProtKB-KW"/>
</dbReference>
<dbReference type="InterPro" id="IPR004217">
    <property type="entry name" value="Tim10-like"/>
</dbReference>
<evidence type="ECO:0000313" key="4">
    <source>
        <dbReference type="EMBL" id="KAJ9593952.1"/>
    </source>
</evidence>
<evidence type="ECO:0000313" key="3">
    <source>
        <dbReference type="EMBL" id="KAJ9578098.1"/>
    </source>
</evidence>
<comment type="function">
    <text evidence="1">Mitochondrial intermembrane chaperone that participates in the import and insertion of some multi-pass transmembrane proteins into the mitochondrial inner membrane. Also required for the transfer of beta-barrel precursors from the TOM complex to the sorting and assembly machinery (SAM complex) of the outer membrane. Acts as a chaperone-like protein that protects the hydrophobic precursors from aggregation and guide them through the mitochondrial intermembrane space.</text>
</comment>
<accession>A0AAD8E5J3</accession>
<dbReference type="Gene3D" id="1.10.287.810">
    <property type="entry name" value="Mitochondrial import inner membrane translocase subunit tim13 like domains"/>
    <property type="match status" value="1"/>
</dbReference>
<dbReference type="AlphaFoldDB" id="A0AAD8E5J3"/>
<proteinExistence type="inferred from homology"/>
<evidence type="ECO:0000313" key="5">
    <source>
        <dbReference type="Proteomes" id="UP001233999"/>
    </source>
</evidence>
<keyword evidence="1" id="KW-0143">Chaperone</keyword>
<keyword evidence="1" id="KW-0811">Translocation</keyword>
<keyword evidence="1" id="KW-0999">Mitochondrion inner membrane</keyword>
<keyword evidence="1" id="KW-0813">Transport</keyword>
<sequence>MSLDKSLNDPHLQQFIETETHKQRFQFLIHGLTDKCWDLCVDKPSGRLDHSTSNCLTNCVERFIDTTNFVVNRLEKTHSFKCKLQKLVLNRFMNILISFRKC</sequence>
<dbReference type="SUPFAM" id="SSF144122">
    <property type="entry name" value="Tim10-like"/>
    <property type="match status" value="1"/>
</dbReference>
<reference evidence="3" key="1">
    <citation type="journal article" date="2023" name="IScience">
        <title>Live-bearing cockroach genome reveals convergent evolutionary mechanisms linked to viviparity in insects and beyond.</title>
        <authorList>
            <person name="Fouks B."/>
            <person name="Harrison M.C."/>
            <person name="Mikhailova A.A."/>
            <person name="Marchal E."/>
            <person name="English S."/>
            <person name="Carruthers M."/>
            <person name="Jennings E.C."/>
            <person name="Chiamaka E.L."/>
            <person name="Frigard R.A."/>
            <person name="Pippel M."/>
            <person name="Attardo G.M."/>
            <person name="Benoit J.B."/>
            <person name="Bornberg-Bauer E."/>
            <person name="Tobe S.S."/>
        </authorList>
    </citation>
    <scope>NUCLEOTIDE SEQUENCE</scope>
    <source>
        <strain evidence="3">Stay&amp;Tobe</strain>
    </source>
</reference>
<comment type="similarity">
    <text evidence="1">Belongs to the small Tim family.</text>
</comment>
<keyword evidence="5" id="KW-1185">Reference proteome</keyword>
<comment type="domain">
    <text evidence="1">The twin CX3C motif contains 4 conserved Cys residues that form 2 disulfide bonds in the mitochondrial intermembrane space.</text>
</comment>
<feature type="domain" description="Tim10-like" evidence="2">
    <location>
        <begin position="14"/>
        <end position="76"/>
    </location>
</feature>
<dbReference type="Proteomes" id="UP001233999">
    <property type="component" value="Unassembled WGS sequence"/>
</dbReference>
<dbReference type="Pfam" id="PF02953">
    <property type="entry name" value="zf-Tim10_DDP"/>
    <property type="match status" value="1"/>
</dbReference>
<comment type="subcellular location">
    <subcellularLocation>
        <location evidence="1">Mitochondrion inner membrane</location>
        <topology evidence="1">Peripheral membrane protein</topology>
        <orientation evidence="1">Intermembrane side</orientation>
    </subcellularLocation>
</comment>
<dbReference type="InterPro" id="IPR035427">
    <property type="entry name" value="Tim10-like_dom_sf"/>
</dbReference>
<keyword evidence="1" id="KW-1015">Disulfide bond</keyword>
<keyword evidence="1" id="KW-0653">Protein transport</keyword>
<dbReference type="GO" id="GO:0005743">
    <property type="term" value="C:mitochondrial inner membrane"/>
    <property type="evidence" value="ECO:0007669"/>
    <property type="project" value="UniProtKB-SubCell"/>
</dbReference>
<evidence type="ECO:0000256" key="1">
    <source>
        <dbReference type="RuleBase" id="RU367043"/>
    </source>
</evidence>
<protein>
    <recommendedName>
        <fullName evidence="1">Mitochondrial import inner membrane translocase subunit</fullName>
    </recommendedName>
</protein>
<name>A0AAD8E5J3_DIPPU</name>
<organism evidence="3 5">
    <name type="scientific">Diploptera punctata</name>
    <name type="common">Pacific beetle cockroach</name>
    <dbReference type="NCBI Taxonomy" id="6984"/>
    <lineage>
        <taxon>Eukaryota</taxon>
        <taxon>Metazoa</taxon>
        <taxon>Ecdysozoa</taxon>
        <taxon>Arthropoda</taxon>
        <taxon>Hexapoda</taxon>
        <taxon>Insecta</taxon>
        <taxon>Pterygota</taxon>
        <taxon>Neoptera</taxon>
        <taxon>Polyneoptera</taxon>
        <taxon>Dictyoptera</taxon>
        <taxon>Blattodea</taxon>
        <taxon>Blaberoidea</taxon>
        <taxon>Blaberidae</taxon>
        <taxon>Diplopterinae</taxon>
        <taxon>Diploptera</taxon>
    </lineage>
</organism>
<keyword evidence="1" id="KW-0496">Mitochondrion</keyword>
<reference evidence="3" key="2">
    <citation type="submission" date="2023-05" db="EMBL/GenBank/DDBJ databases">
        <authorList>
            <person name="Fouks B."/>
        </authorList>
    </citation>
    <scope>NUCLEOTIDE SEQUENCE</scope>
    <source>
        <strain evidence="3">Stay&amp;Tobe</strain>
        <tissue evidence="3">Testes</tissue>
    </source>
</reference>